<dbReference type="PANTHER" id="PTHR37534">
    <property type="entry name" value="TRANSCRIPTIONAL ACTIVATOR PROTEIN UGA3"/>
    <property type="match status" value="1"/>
</dbReference>
<gene>
    <name evidence="4" type="ORF">BP6252_06754</name>
</gene>
<keyword evidence="5" id="KW-1185">Reference proteome</keyword>
<dbReference type="AlphaFoldDB" id="A0A3D8RFN0"/>
<name>A0A3D8RFN0_9HELO</name>
<organism evidence="4 5">
    <name type="scientific">Coleophoma cylindrospora</name>
    <dbReference type="NCBI Taxonomy" id="1849047"/>
    <lineage>
        <taxon>Eukaryota</taxon>
        <taxon>Fungi</taxon>
        <taxon>Dikarya</taxon>
        <taxon>Ascomycota</taxon>
        <taxon>Pezizomycotina</taxon>
        <taxon>Leotiomycetes</taxon>
        <taxon>Helotiales</taxon>
        <taxon>Dermateaceae</taxon>
        <taxon>Coleophoma</taxon>
    </lineage>
</organism>
<dbReference type="Proteomes" id="UP000256645">
    <property type="component" value="Unassembled WGS sequence"/>
</dbReference>
<proteinExistence type="predicted"/>
<evidence type="ECO:0000256" key="2">
    <source>
        <dbReference type="ARBA" id="ARBA00023242"/>
    </source>
</evidence>
<evidence type="ECO:0000256" key="3">
    <source>
        <dbReference type="SAM" id="MobiDB-lite"/>
    </source>
</evidence>
<evidence type="ECO:0008006" key="6">
    <source>
        <dbReference type="Google" id="ProtNLM"/>
    </source>
</evidence>
<feature type="compositionally biased region" description="Polar residues" evidence="3">
    <location>
        <begin position="48"/>
        <end position="62"/>
    </location>
</feature>
<accession>A0A3D8RFN0</accession>
<evidence type="ECO:0000313" key="5">
    <source>
        <dbReference type="Proteomes" id="UP000256645"/>
    </source>
</evidence>
<comment type="subcellular location">
    <subcellularLocation>
        <location evidence="1">Nucleus</location>
    </subcellularLocation>
</comment>
<dbReference type="EMBL" id="PDLM01000007">
    <property type="protein sequence ID" value="RDW72847.1"/>
    <property type="molecule type" value="Genomic_DNA"/>
</dbReference>
<dbReference type="Pfam" id="PF11951">
    <property type="entry name" value="Fungal_trans_2"/>
    <property type="match status" value="1"/>
</dbReference>
<feature type="region of interest" description="Disordered" evidence="3">
    <location>
        <begin position="48"/>
        <end position="78"/>
    </location>
</feature>
<evidence type="ECO:0000256" key="1">
    <source>
        <dbReference type="ARBA" id="ARBA00004123"/>
    </source>
</evidence>
<evidence type="ECO:0000313" key="4">
    <source>
        <dbReference type="EMBL" id="RDW72847.1"/>
    </source>
</evidence>
<dbReference type="OrthoDB" id="3509362at2759"/>
<reference evidence="4 5" key="1">
    <citation type="journal article" date="2018" name="IMA Fungus">
        <title>IMA Genome-F 9: Draft genome sequence of Annulohypoxylon stygium, Aspergillus mulundensis, Berkeleyomyces basicola (syn. Thielaviopsis basicola), Ceratocystis smalleyi, two Cercospora beticola strains, Coleophoma cylindrospora, Fusarium fracticaudum, Phialophora cf. hyalina, and Morchella septimelata.</title>
        <authorList>
            <person name="Wingfield B.D."/>
            <person name="Bills G.F."/>
            <person name="Dong Y."/>
            <person name="Huang W."/>
            <person name="Nel W.J."/>
            <person name="Swalarsk-Parry B.S."/>
            <person name="Vaghefi N."/>
            <person name="Wilken P.M."/>
            <person name="An Z."/>
            <person name="de Beer Z.W."/>
            <person name="De Vos L."/>
            <person name="Chen L."/>
            <person name="Duong T.A."/>
            <person name="Gao Y."/>
            <person name="Hammerbacher A."/>
            <person name="Kikkert J.R."/>
            <person name="Li Y."/>
            <person name="Li H."/>
            <person name="Li K."/>
            <person name="Li Q."/>
            <person name="Liu X."/>
            <person name="Ma X."/>
            <person name="Naidoo K."/>
            <person name="Pethybridge S.J."/>
            <person name="Sun J."/>
            <person name="Steenkamp E.T."/>
            <person name="van der Nest M.A."/>
            <person name="van Wyk S."/>
            <person name="Wingfield M.J."/>
            <person name="Xiong C."/>
            <person name="Yue Q."/>
            <person name="Zhang X."/>
        </authorList>
    </citation>
    <scope>NUCLEOTIDE SEQUENCE [LARGE SCALE GENOMIC DNA]</scope>
    <source>
        <strain evidence="4 5">BP6252</strain>
    </source>
</reference>
<dbReference type="InterPro" id="IPR021858">
    <property type="entry name" value="Fun_TF"/>
</dbReference>
<keyword evidence="2" id="KW-0539">Nucleus</keyword>
<sequence length="534" mass="59643">MEIVLPYNPHQSALPGSLQLKGESLLMARNNPLPPSSMLLSRSQAVSTTPIPGQLSSQTTRKSCPKCRNANKRPGDSPGECKACAHFNAQHAHHRRLTYSPGSMARAALFSNGSIVLRNDQERKLVGTASEILHTIICPVADKSCRDFAVVISISIREPWIRDAMMAFALSVKATQSEEDCGNRALRSYQSALAGLRENFLSSNDTSKTPMLIVAANFLGLLETLCSPDPRRPMVHFIATAQLIHHFNTNSSWKQDAKFRGLYRIMVECTVYNIAVLSIFYDDLEGFARKICWDSLKSSCPQYSSIEGALRSTTPRGTSAFLGGRLDFYCAMFDIIRFARQDMSESEKEYQVSAFSERLDEIEDAVTAYYGIDILPIAGEIFCRTYKLQFLALRIILAKAEDPSRCSASPIIADLFNQALVLLMLGNLEGNVYPVICWPITILAFAVECDGTFELLRERAEVFKKGFHKGHGDRMMRAINAVGQYRKNSYGYCERRFGRECSRHHDGLEFLVHPQGCLVAERGWGRDSNSPMSE</sequence>
<comment type="caution">
    <text evidence="4">The sequence shown here is derived from an EMBL/GenBank/DDBJ whole genome shotgun (WGS) entry which is preliminary data.</text>
</comment>
<dbReference type="PANTHER" id="PTHR37534:SF46">
    <property type="entry name" value="ZN(II)2CYS6 TRANSCRIPTION FACTOR (EUROFUNG)"/>
    <property type="match status" value="1"/>
</dbReference>
<protein>
    <recommendedName>
        <fullName evidence="6">Zn(2)-C6 fungal-type domain-containing protein</fullName>
    </recommendedName>
</protein>
<dbReference type="GO" id="GO:0005634">
    <property type="term" value="C:nucleus"/>
    <property type="evidence" value="ECO:0007669"/>
    <property type="project" value="UniProtKB-SubCell"/>
</dbReference>